<keyword evidence="1" id="KW-0812">Transmembrane</keyword>
<accession>A0A2Z4HF60</accession>
<organism evidence="2">
    <name type="scientific">Aedes anphevirus</name>
    <dbReference type="NCBI Taxonomy" id="2230910"/>
    <lineage>
        <taxon>Viruses</taxon>
        <taxon>Riboviria</taxon>
        <taxon>Orthornavirae</taxon>
        <taxon>Negarnaviricota</taxon>
        <taxon>Haploviricotina</taxon>
        <taxon>Monjiviricetes</taxon>
        <taxon>Mononegavirales</taxon>
        <taxon>Xinmoviridae</taxon>
        <taxon>Gylbovirus</taxon>
        <taxon>Gylbovirus aagae</taxon>
    </lineage>
</organism>
<keyword evidence="1" id="KW-1133">Transmembrane helix</keyword>
<feature type="transmembrane region" description="Helical" evidence="1">
    <location>
        <begin position="606"/>
        <end position="624"/>
    </location>
</feature>
<proteinExistence type="predicted"/>
<name>A0A2Z4HF60_9MONO</name>
<evidence type="ECO:0000313" key="2">
    <source>
        <dbReference type="EMBL" id="AWW13469.1"/>
    </source>
</evidence>
<protein>
    <submittedName>
        <fullName evidence="2">Putative glycoprotein</fullName>
    </submittedName>
</protein>
<keyword evidence="1" id="KW-0472">Membrane</keyword>
<dbReference type="Pfam" id="PF24664">
    <property type="entry name" value="Monjiviricetes_fusion"/>
    <property type="match status" value="1"/>
</dbReference>
<sequence>MQLFSFFKKSSRTFVMLSLITLAVLVVIRATVVACLTAFDCNSKSINLTSISLVTTPSCDVSHKNITYEQINIAVTQSTERYELPFFRCHVESRSVMGRCGRAIDTFHNAGLFSEIIRVDRHECDVMHKKKVFRIVKEGAFSDIQLSPDGQTRYAYVSRGYVSPDGSCTPGADLVKNGREYDRPLINTELTITISTGTSIVSVEESQIRFPNGKSCKLQEESCFDADYGDVFWSVPTPSCDESESEKSLVYEGPGMLVRDVNGNSTVEYIHVHYSGYDFQVLLQSRQELICGYRSFYTEHPRLFVTLLSVNGPKFPLKRRVTAVDVSLLNFVNSKLVYSFRHIKQEVSKLFDLFNQDRCQSHNRVTQNLLSIALLSPQEFAYTYGGPGHTAVSRGEVIYLAQCRPVAVVPDLNVTGCYNELPVVYNNETMFMTPRSRILINVGTPLKCLPDLLPKYYLNENWYVKTDHGLIETKPPQTIAPNTLAYEFRELSGISGGGLYRADIIQKYQAALISPMVEAVISTRVVDSLRGEVQLPSGYHYTSAFSPLDYESIKSKVGGFWDRFTESAVRAGGWFGFVLIVFGIYKFCLYVVTTIINFIHVRHDVGTLWAIPICLFDVLCNLVFHGRIWKGEPPAESVELEEILPNE</sequence>
<dbReference type="EMBL" id="MH430654">
    <property type="protein sequence ID" value="AWW13469.1"/>
    <property type="molecule type" value="Viral_cRNA"/>
</dbReference>
<feature type="transmembrane region" description="Helical" evidence="1">
    <location>
        <begin position="574"/>
        <end position="599"/>
    </location>
</feature>
<reference evidence="2" key="1">
    <citation type="journal article" date="2018" name="J. Virol.">
        <title>Aedes anphevirus (AeAV): an insect-specific virus distributed worldwide in Aedes aegypti mosquitoes that has complex interplays with Wolbachia and dengue virus infection in cells.</title>
        <authorList>
            <person name="Parry R.H."/>
            <person name="Asgari S."/>
        </authorList>
    </citation>
    <scope>NUCLEOTIDE SEQUENCE</scope>
    <source>
        <strain evidence="2">Pune CCL-125</strain>
    </source>
</reference>
<evidence type="ECO:0000256" key="1">
    <source>
        <dbReference type="SAM" id="Phobius"/>
    </source>
</evidence>